<reference evidence="1" key="1">
    <citation type="submission" date="2021-01" db="EMBL/GenBank/DDBJ databases">
        <authorList>
            <person name="Lovell J.T."/>
            <person name="Bentley N."/>
            <person name="Bhattarai G."/>
            <person name="Jenkins J.W."/>
            <person name="Sreedasyam A."/>
            <person name="Alarcon Y."/>
            <person name="Bock C."/>
            <person name="Boston L."/>
            <person name="Carlson J."/>
            <person name="Cervantes K."/>
            <person name="Clermont K."/>
            <person name="Krom N."/>
            <person name="Kubenka K."/>
            <person name="Mamidi S."/>
            <person name="Mattison C."/>
            <person name="Monteros M."/>
            <person name="Pisani C."/>
            <person name="Plott C."/>
            <person name="Rajasekar S."/>
            <person name="Rhein H.S."/>
            <person name="Rohla C."/>
            <person name="Song M."/>
            <person name="Hilaire R.S."/>
            <person name="Shu S."/>
            <person name="Wells L."/>
            <person name="Wang X."/>
            <person name="Webber J."/>
            <person name="Heerema R.J."/>
            <person name="Klein P."/>
            <person name="Conner P."/>
            <person name="Grauke L."/>
            <person name="Grimwood J."/>
            <person name="Schmutz J."/>
            <person name="Randall J.J."/>
        </authorList>
    </citation>
    <scope>NUCLEOTIDE SEQUENCE</scope>
    <source>
        <tissue evidence="1">Leaf</tissue>
    </source>
</reference>
<name>A0A922JBV7_CARIL</name>
<dbReference type="PANTHER" id="PTHR33710:SF77">
    <property type="entry name" value="DNASE I-LIKE SUPERFAMILY PROTEIN"/>
    <property type="match status" value="1"/>
</dbReference>
<evidence type="ECO:0000313" key="2">
    <source>
        <dbReference type="Proteomes" id="UP000811246"/>
    </source>
</evidence>
<dbReference type="PANTHER" id="PTHR33710">
    <property type="entry name" value="BNAC02G09200D PROTEIN"/>
    <property type="match status" value="1"/>
</dbReference>
<evidence type="ECO:0000313" key="1">
    <source>
        <dbReference type="EMBL" id="KAG6700327.1"/>
    </source>
</evidence>
<dbReference type="EMBL" id="CM031832">
    <property type="protein sequence ID" value="KAG6700327.1"/>
    <property type="molecule type" value="Genomic_DNA"/>
</dbReference>
<proteinExistence type="predicted"/>
<dbReference type="AlphaFoldDB" id="A0A922JBV7"/>
<dbReference type="Proteomes" id="UP000811246">
    <property type="component" value="Chromosome 8"/>
</dbReference>
<organism evidence="1 2">
    <name type="scientific">Carya illinoinensis</name>
    <name type="common">Pecan</name>
    <dbReference type="NCBI Taxonomy" id="32201"/>
    <lineage>
        <taxon>Eukaryota</taxon>
        <taxon>Viridiplantae</taxon>
        <taxon>Streptophyta</taxon>
        <taxon>Embryophyta</taxon>
        <taxon>Tracheophyta</taxon>
        <taxon>Spermatophyta</taxon>
        <taxon>Magnoliopsida</taxon>
        <taxon>eudicotyledons</taxon>
        <taxon>Gunneridae</taxon>
        <taxon>Pentapetalae</taxon>
        <taxon>rosids</taxon>
        <taxon>fabids</taxon>
        <taxon>Fagales</taxon>
        <taxon>Juglandaceae</taxon>
        <taxon>Carya</taxon>
    </lineage>
</organism>
<comment type="caution">
    <text evidence="1">The sequence shown here is derived from an EMBL/GenBank/DDBJ whole genome shotgun (WGS) entry which is preliminary data.</text>
</comment>
<sequence length="337" mass="39409">MSCLSWNCRGPGDPQTILDLHQMVQKKLPTFVFLIERKCKRPKIEVIKRILNFDNSFIIDCKGLSGGLAFLWKEECDASQVKVRSFSRTSMNYDDLHETIKPKGSRGWLCVRDFNEILNFGEKWGGALRPHSQIEAFRIAAEACELYDMGSVGSKYTWNNGRQERDFTKEKLERGFCNAPWAERFPNSRSQSPYPLSFELKSLPILVSMEEQINDMPRFDKPFKFEASWSLNEDCHKIVEEEMNKPRMASNKLNFTIEGPRHCKEKLLRWRKSKMGSSKRDINAKELDGLLEAENLKLKQRAKQRWLREGDRNTKFFQQFDDQNQEVDSRECISSLL</sequence>
<gene>
    <name evidence="1" type="ORF">I3842_08G107200</name>
</gene>
<accession>A0A922JBV7</accession>
<protein>
    <submittedName>
        <fullName evidence="1">Uncharacterized protein</fullName>
    </submittedName>
</protein>